<gene>
    <name evidence="3" type="ORF">P7G31_09310</name>
</gene>
<keyword evidence="1" id="KW-0813">Transport</keyword>
<dbReference type="PANTHER" id="PTHR36838:SF3">
    <property type="entry name" value="TRANSPORTER AUXIN EFFLUX CARRIER EC FAMILY"/>
    <property type="match status" value="1"/>
</dbReference>
<reference evidence="3" key="1">
    <citation type="submission" date="2023-03" db="EMBL/GenBank/DDBJ databases">
        <authorList>
            <person name="Shen W."/>
            <person name="Cai J."/>
        </authorList>
    </citation>
    <scope>NUCLEOTIDE SEQUENCE</scope>
    <source>
        <strain evidence="3">P82-2</strain>
    </source>
</reference>
<feature type="transmembrane region" description="Helical" evidence="2">
    <location>
        <begin position="195"/>
        <end position="214"/>
    </location>
</feature>
<accession>A0AAE4HX78</accession>
<proteinExistence type="predicted"/>
<dbReference type="PANTHER" id="PTHR36838">
    <property type="entry name" value="AUXIN EFFLUX CARRIER FAMILY PROTEIN"/>
    <property type="match status" value="1"/>
</dbReference>
<feature type="transmembrane region" description="Helical" evidence="2">
    <location>
        <begin position="34"/>
        <end position="52"/>
    </location>
</feature>
<feature type="transmembrane region" description="Helical" evidence="2">
    <location>
        <begin position="226"/>
        <end position="245"/>
    </location>
</feature>
<evidence type="ECO:0000256" key="1">
    <source>
        <dbReference type="ARBA" id="ARBA00022448"/>
    </source>
</evidence>
<organism evidence="3 4">
    <name type="scientific">Streptococcus parauberis</name>
    <dbReference type="NCBI Taxonomy" id="1348"/>
    <lineage>
        <taxon>Bacteria</taxon>
        <taxon>Bacillati</taxon>
        <taxon>Bacillota</taxon>
        <taxon>Bacilli</taxon>
        <taxon>Lactobacillales</taxon>
        <taxon>Streptococcaceae</taxon>
        <taxon>Streptococcus</taxon>
    </lineage>
</organism>
<sequence length="302" mass="32577">MLTILIKASSFVLVVCLGYFFKKRGLISLQEGHALSKIVMTVTLPCALLLSAKSITLSGFLLIPLGLALLANGLMLALGYIRGRKAEPLSKTQNVIQLSGFNIGNFAFPFVQSFFPVSYLMYVILFDTGNAIMVFGGNYAVASLFSPGSEKLTVGAFLKKLLHSVPFVTYLICFVLSILQWHLPGPILTIAKVGADANPFLAMFVLGVMVDLKFNRQALQELGQLLGLRLFGSGLMVALVTLLPLDMVVKQMLTICLLAPIAVVTPLYAQELGIKSSVPATVNSLTILSSIVLITIFLLSFV</sequence>
<keyword evidence="2" id="KW-0472">Membrane</keyword>
<dbReference type="AlphaFoldDB" id="A0AAE4HX78"/>
<keyword evidence="2" id="KW-1133">Transmembrane helix</keyword>
<evidence type="ECO:0000256" key="2">
    <source>
        <dbReference type="SAM" id="Phobius"/>
    </source>
</evidence>
<dbReference type="Proteomes" id="UP001180515">
    <property type="component" value="Unassembled WGS sequence"/>
</dbReference>
<protein>
    <submittedName>
        <fullName evidence="3">Permease</fullName>
    </submittedName>
</protein>
<feature type="transmembrane region" description="Helical" evidence="2">
    <location>
        <begin position="161"/>
        <end position="183"/>
    </location>
</feature>
<feature type="transmembrane region" description="Helical" evidence="2">
    <location>
        <begin position="281"/>
        <end position="301"/>
    </location>
</feature>
<dbReference type="EMBL" id="JARQAG010000017">
    <property type="protein sequence ID" value="MDT2732422.1"/>
    <property type="molecule type" value="Genomic_DNA"/>
</dbReference>
<dbReference type="RefSeq" id="WP_004234962.1">
    <property type="nucleotide sequence ID" value="NZ_CBCPIC010000031.1"/>
</dbReference>
<name>A0AAE4HX78_9STRE</name>
<keyword evidence="2" id="KW-0812">Transmembrane</keyword>
<feature type="transmembrane region" description="Helical" evidence="2">
    <location>
        <begin position="102"/>
        <end position="125"/>
    </location>
</feature>
<evidence type="ECO:0000313" key="4">
    <source>
        <dbReference type="Proteomes" id="UP001180515"/>
    </source>
</evidence>
<feature type="transmembrane region" description="Helical" evidence="2">
    <location>
        <begin position="251"/>
        <end position="269"/>
    </location>
</feature>
<evidence type="ECO:0000313" key="3">
    <source>
        <dbReference type="EMBL" id="MDT2732422.1"/>
    </source>
</evidence>
<feature type="transmembrane region" description="Helical" evidence="2">
    <location>
        <begin position="6"/>
        <end position="22"/>
    </location>
</feature>
<comment type="caution">
    <text evidence="3">The sequence shown here is derived from an EMBL/GenBank/DDBJ whole genome shotgun (WGS) entry which is preliminary data.</text>
</comment>
<feature type="transmembrane region" description="Helical" evidence="2">
    <location>
        <begin position="58"/>
        <end position="81"/>
    </location>
</feature>